<keyword evidence="6 8" id="KW-0472">Membrane</keyword>
<feature type="transmembrane region" description="Helical" evidence="8">
    <location>
        <begin position="498"/>
        <end position="519"/>
    </location>
</feature>
<keyword evidence="5" id="KW-0406">Ion transport</keyword>
<keyword evidence="7" id="KW-0407">Ion channel</keyword>
<dbReference type="EMBL" id="CACVKT020002720">
    <property type="protein sequence ID" value="CAC5379454.1"/>
    <property type="molecule type" value="Genomic_DNA"/>
</dbReference>
<dbReference type="PANTHER" id="PTHR13800">
    <property type="entry name" value="TRANSIENT RECEPTOR POTENTIAL CATION CHANNEL, SUBFAMILY M, MEMBER 6"/>
    <property type="match status" value="1"/>
</dbReference>
<evidence type="ECO:0000259" key="9">
    <source>
        <dbReference type="Pfam" id="PF25508"/>
    </source>
</evidence>
<proteinExistence type="predicted"/>
<dbReference type="InterPro" id="IPR050927">
    <property type="entry name" value="TRPM"/>
</dbReference>
<accession>A0A6J8B907</accession>
<keyword evidence="2" id="KW-0813">Transport</keyword>
<evidence type="ECO:0000313" key="10">
    <source>
        <dbReference type="EMBL" id="CAC5379454.1"/>
    </source>
</evidence>
<sequence length="594" mass="69233">MINNSGKKDENIDGNSSTQFLIKQEGKGQHIWSQKKKASRRGKVISQGYTEKKANRIRQSTSIPWRKINASDQDSITELFESSLLDNKTDFVKLIMDRLENFNAFVRRYIPILYEKDRQQNSTIILEKIRDFLRNLFGDSKFQFYEDGKPIAFYEDKRPYHHCFVWAVLLNRKEMATIFWEKDTDYICSALFASAVLKELAKRAYFSNNVELTMSLKEHSRYFENEACTLMTELYESYPERGSDVLVTKVSRYNSTPLAIAHSQKLTKFMANSACQAKLNDIWMGNIAPHTPAWKVVMTVLLPVLIIQKIGFITIENHKSTRIYPSQNATDTDGMTKKNNTDHPDVYLFYNTPIVKFLFYLITYLAFVVIFSIFVLTDLHPLSESSPSVFEYMTWLWTLSLAIEEIRQIGDLAFFFALFALFIFSFGIIYQAILFPNSLSSPWELFKDLIYLPYWQMYGELNIDQIEGKEPSECTSDPVLYTNGTLPRCAQKSQFSSLILATYLVLTNIVLVNLLIAMFSRTFEKVEDNSETIWKFNRYALVYEYFDRPMFPIPIIIHLTRIIVLCYYNLRKRSDDSPFPFGKYGKNMLLFSTC</sequence>
<dbReference type="PANTHER" id="PTHR13800:SF12">
    <property type="entry name" value="TRANSIENT RECEPTOR POTENTIAL CATION CHANNEL SUBFAMILY M MEMBER-LIKE 2"/>
    <property type="match status" value="1"/>
</dbReference>
<evidence type="ECO:0000256" key="6">
    <source>
        <dbReference type="ARBA" id="ARBA00023136"/>
    </source>
</evidence>
<evidence type="ECO:0000256" key="5">
    <source>
        <dbReference type="ARBA" id="ARBA00023065"/>
    </source>
</evidence>
<feature type="transmembrane region" description="Helical" evidence="8">
    <location>
        <begin position="357"/>
        <end position="377"/>
    </location>
</feature>
<name>A0A6J8B907_MYTCO</name>
<reference evidence="10 11" key="1">
    <citation type="submission" date="2020-06" db="EMBL/GenBank/DDBJ databases">
        <authorList>
            <person name="Li R."/>
            <person name="Bekaert M."/>
        </authorList>
    </citation>
    <scope>NUCLEOTIDE SEQUENCE [LARGE SCALE GENOMIC DNA]</scope>
    <source>
        <strain evidence="11">wild</strain>
    </source>
</reference>
<dbReference type="AlphaFoldDB" id="A0A6J8B907"/>
<evidence type="ECO:0000256" key="3">
    <source>
        <dbReference type="ARBA" id="ARBA00022692"/>
    </source>
</evidence>
<protein>
    <recommendedName>
        <fullName evidence="9">TRPM-like domain-containing protein</fullName>
    </recommendedName>
</protein>
<dbReference type="PRINTS" id="PR01097">
    <property type="entry name" value="TRNSRECEPTRP"/>
</dbReference>
<evidence type="ECO:0000256" key="1">
    <source>
        <dbReference type="ARBA" id="ARBA00004141"/>
    </source>
</evidence>
<dbReference type="Proteomes" id="UP000507470">
    <property type="component" value="Unassembled WGS sequence"/>
</dbReference>
<keyword evidence="4 8" id="KW-1133">Transmembrane helix</keyword>
<dbReference type="InterPro" id="IPR057366">
    <property type="entry name" value="TRPM-like"/>
</dbReference>
<comment type="subcellular location">
    <subcellularLocation>
        <location evidence="1">Membrane</location>
        <topology evidence="1">Multi-pass membrane protein</topology>
    </subcellularLocation>
</comment>
<keyword evidence="3 8" id="KW-0812">Transmembrane</keyword>
<evidence type="ECO:0000256" key="4">
    <source>
        <dbReference type="ARBA" id="ARBA00022989"/>
    </source>
</evidence>
<dbReference type="GO" id="GO:0005886">
    <property type="term" value="C:plasma membrane"/>
    <property type="evidence" value="ECO:0007669"/>
    <property type="project" value="TreeGrafter"/>
</dbReference>
<dbReference type="GO" id="GO:0099604">
    <property type="term" value="F:ligand-gated calcium channel activity"/>
    <property type="evidence" value="ECO:0007669"/>
    <property type="project" value="TreeGrafter"/>
</dbReference>
<feature type="transmembrane region" description="Helical" evidence="8">
    <location>
        <begin position="412"/>
        <end position="435"/>
    </location>
</feature>
<gene>
    <name evidence="10" type="ORF">MCOR_15522</name>
</gene>
<feature type="domain" description="TRPM-like" evidence="9">
    <location>
        <begin position="157"/>
        <end position="271"/>
    </location>
</feature>
<evidence type="ECO:0000256" key="8">
    <source>
        <dbReference type="SAM" id="Phobius"/>
    </source>
</evidence>
<evidence type="ECO:0000256" key="7">
    <source>
        <dbReference type="ARBA" id="ARBA00023303"/>
    </source>
</evidence>
<organism evidence="10 11">
    <name type="scientific">Mytilus coruscus</name>
    <name type="common">Sea mussel</name>
    <dbReference type="NCBI Taxonomy" id="42192"/>
    <lineage>
        <taxon>Eukaryota</taxon>
        <taxon>Metazoa</taxon>
        <taxon>Spiralia</taxon>
        <taxon>Lophotrochozoa</taxon>
        <taxon>Mollusca</taxon>
        <taxon>Bivalvia</taxon>
        <taxon>Autobranchia</taxon>
        <taxon>Pteriomorphia</taxon>
        <taxon>Mytilida</taxon>
        <taxon>Mytiloidea</taxon>
        <taxon>Mytilidae</taxon>
        <taxon>Mytilinae</taxon>
        <taxon>Mytilus</taxon>
    </lineage>
</organism>
<evidence type="ECO:0000313" key="11">
    <source>
        <dbReference type="Proteomes" id="UP000507470"/>
    </source>
</evidence>
<dbReference type="Pfam" id="PF25508">
    <property type="entry name" value="TRPM2"/>
    <property type="match status" value="1"/>
</dbReference>
<keyword evidence="11" id="KW-1185">Reference proteome</keyword>
<evidence type="ECO:0000256" key="2">
    <source>
        <dbReference type="ARBA" id="ARBA00022448"/>
    </source>
</evidence>
<dbReference type="OrthoDB" id="10504610at2759"/>
<dbReference type="InterPro" id="IPR002153">
    <property type="entry name" value="TRPC_channel"/>
</dbReference>